<dbReference type="InParanoid" id="W4K8K8"/>
<dbReference type="eggNOG" id="ENOG502SDII">
    <property type="taxonomic scope" value="Eukaryota"/>
</dbReference>
<feature type="signal peptide" evidence="1">
    <location>
        <begin position="1"/>
        <end position="16"/>
    </location>
</feature>
<feature type="chain" id="PRO_5004845235" description="DUF7223 domain-containing protein" evidence="1">
    <location>
        <begin position="17"/>
        <end position="497"/>
    </location>
</feature>
<feature type="non-terminal residue" evidence="3">
    <location>
        <position position="1"/>
    </location>
</feature>
<dbReference type="OrthoDB" id="73875at2759"/>
<evidence type="ECO:0000259" key="2">
    <source>
        <dbReference type="Pfam" id="PF23865"/>
    </source>
</evidence>
<gene>
    <name evidence="3" type="ORF">HETIRDRAFT_236542</name>
</gene>
<dbReference type="GeneID" id="20668762"/>
<dbReference type="InterPro" id="IPR055647">
    <property type="entry name" value="DUF7223"/>
</dbReference>
<proteinExistence type="predicted"/>
<reference evidence="3 4" key="1">
    <citation type="journal article" date="2012" name="New Phytol.">
        <title>Insight into trade-off between wood decay and parasitism from the genome of a fungal forest pathogen.</title>
        <authorList>
            <person name="Olson A."/>
            <person name="Aerts A."/>
            <person name="Asiegbu F."/>
            <person name="Belbahri L."/>
            <person name="Bouzid O."/>
            <person name="Broberg A."/>
            <person name="Canback B."/>
            <person name="Coutinho P.M."/>
            <person name="Cullen D."/>
            <person name="Dalman K."/>
            <person name="Deflorio G."/>
            <person name="van Diepen L.T."/>
            <person name="Dunand C."/>
            <person name="Duplessis S."/>
            <person name="Durling M."/>
            <person name="Gonthier P."/>
            <person name="Grimwood J."/>
            <person name="Fossdal C.G."/>
            <person name="Hansson D."/>
            <person name="Henrissat B."/>
            <person name="Hietala A."/>
            <person name="Himmelstrand K."/>
            <person name="Hoffmeister D."/>
            <person name="Hogberg N."/>
            <person name="James T.Y."/>
            <person name="Karlsson M."/>
            <person name="Kohler A."/>
            <person name="Kues U."/>
            <person name="Lee Y.H."/>
            <person name="Lin Y.C."/>
            <person name="Lind M."/>
            <person name="Lindquist E."/>
            <person name="Lombard V."/>
            <person name="Lucas S."/>
            <person name="Lunden K."/>
            <person name="Morin E."/>
            <person name="Murat C."/>
            <person name="Park J."/>
            <person name="Raffaello T."/>
            <person name="Rouze P."/>
            <person name="Salamov A."/>
            <person name="Schmutz J."/>
            <person name="Solheim H."/>
            <person name="Stahlberg J."/>
            <person name="Velez H."/>
            <person name="de Vries R.P."/>
            <person name="Wiebenga A."/>
            <person name="Woodward S."/>
            <person name="Yakovlev I."/>
            <person name="Garbelotto M."/>
            <person name="Martin F."/>
            <person name="Grigoriev I.V."/>
            <person name="Stenlid J."/>
        </authorList>
    </citation>
    <scope>NUCLEOTIDE SEQUENCE [LARGE SCALE GENOMIC DNA]</scope>
    <source>
        <strain evidence="3 4">TC 32-1</strain>
    </source>
</reference>
<dbReference type="RefSeq" id="XP_009546682.1">
    <property type="nucleotide sequence ID" value="XM_009548387.1"/>
</dbReference>
<protein>
    <recommendedName>
        <fullName evidence="2">DUF7223 domain-containing protein</fullName>
    </recommendedName>
</protein>
<accession>W4K8K8</accession>
<evidence type="ECO:0000313" key="4">
    <source>
        <dbReference type="Proteomes" id="UP000030671"/>
    </source>
</evidence>
<feature type="non-terminal residue" evidence="3">
    <location>
        <position position="497"/>
    </location>
</feature>
<feature type="domain" description="DUF7223" evidence="2">
    <location>
        <begin position="303"/>
        <end position="480"/>
    </location>
</feature>
<keyword evidence="1" id="KW-0732">Signal</keyword>
<name>W4K8K8_HETIT</name>
<dbReference type="EMBL" id="KI925458">
    <property type="protein sequence ID" value="ETW82123.1"/>
    <property type="molecule type" value="Genomic_DNA"/>
</dbReference>
<sequence length="497" mass="53484">LFVSVIFFLSAFRAFAVQSWDVPCVHGSCTYDKILPDGTKVATLKIWGASDAISDITPVAGWHILDCNPDETKQDILLVCLDDNAECNHIINSGAQDIIVRLPQSCKMPFARVVRWWTPEDQSFPISIEGNLVIGADRPTIFACRLDTDFAKIDPDKKGVVSFLVQGSSSGLAQDNSTVTQSSMHNIMLSKRDPHTIGDFIYSRKHQHHRLSSNSTTRAFQSALFNPNFNKTFGGQLPIDVDKSFEIFNREISCPANQFVPADFTASVNVGVQAKAHALVDVKFVAAGTISHPKISNFAVIAGLDFDLDSTLDVFADVGGDFDSGPIPLLEIALPGFEIPGLFTVGPSLKLNAQLTAGFELSLDMKVDLAYSIKNGVLVFPPDQGDSHGDFSPADTNFSLSTSETLQGDVKLAAHIIPSLEFGVGFFHDILSATVFLDLDTFAELELTGTAQADQGPSPATASVEACVDLSTGFAVNAGARGSFPGLFDDSTHVTLF</sequence>
<evidence type="ECO:0000313" key="3">
    <source>
        <dbReference type="EMBL" id="ETW82123.1"/>
    </source>
</evidence>
<dbReference type="Proteomes" id="UP000030671">
    <property type="component" value="Unassembled WGS sequence"/>
</dbReference>
<dbReference type="Pfam" id="PF23865">
    <property type="entry name" value="DUF7223"/>
    <property type="match status" value="1"/>
</dbReference>
<dbReference type="HOGENOM" id="CLU_022145_0_0_1"/>
<evidence type="ECO:0000256" key="1">
    <source>
        <dbReference type="SAM" id="SignalP"/>
    </source>
</evidence>
<dbReference type="KEGG" id="hir:HETIRDRAFT_236542"/>
<organism evidence="3 4">
    <name type="scientific">Heterobasidion irregulare (strain TC 32-1)</name>
    <dbReference type="NCBI Taxonomy" id="747525"/>
    <lineage>
        <taxon>Eukaryota</taxon>
        <taxon>Fungi</taxon>
        <taxon>Dikarya</taxon>
        <taxon>Basidiomycota</taxon>
        <taxon>Agaricomycotina</taxon>
        <taxon>Agaricomycetes</taxon>
        <taxon>Russulales</taxon>
        <taxon>Bondarzewiaceae</taxon>
        <taxon>Heterobasidion</taxon>
        <taxon>Heterobasidion annosum species complex</taxon>
    </lineage>
</organism>
<keyword evidence="4" id="KW-1185">Reference proteome</keyword>
<dbReference type="AlphaFoldDB" id="W4K8K8"/>